<dbReference type="EMBL" id="JBEWZI010000001">
    <property type="protein sequence ID" value="MET7012840.1"/>
    <property type="molecule type" value="Genomic_DNA"/>
</dbReference>
<dbReference type="RefSeq" id="WP_354599298.1">
    <property type="nucleotide sequence ID" value="NZ_JBEWZI010000001.1"/>
</dbReference>
<keyword evidence="10" id="KW-1185">Reference proteome</keyword>
<feature type="domain" description="Glucosamine/galactosamine-6-phosphate isomerase" evidence="8">
    <location>
        <begin position="11"/>
        <end position="214"/>
    </location>
</feature>
<accession>A0ABV2TH09</accession>
<dbReference type="Gene3D" id="3.40.50.1360">
    <property type="match status" value="1"/>
</dbReference>
<name>A0ABV2TH09_9RHOO</name>
<dbReference type="NCBIfam" id="TIGR01198">
    <property type="entry name" value="pgl"/>
    <property type="match status" value="1"/>
</dbReference>
<evidence type="ECO:0000256" key="1">
    <source>
        <dbReference type="ARBA" id="ARBA00000832"/>
    </source>
</evidence>
<dbReference type="InterPro" id="IPR005900">
    <property type="entry name" value="6-phosphogluconolactonase_DevB"/>
</dbReference>
<dbReference type="PANTHER" id="PTHR11054">
    <property type="entry name" value="6-PHOSPHOGLUCONOLACTONASE"/>
    <property type="match status" value="1"/>
</dbReference>
<comment type="pathway">
    <text evidence="3 7">Carbohydrate degradation; pentose phosphate pathway; D-ribulose 5-phosphate from D-glucose 6-phosphate (oxidative stage): step 2/3.</text>
</comment>
<evidence type="ECO:0000313" key="9">
    <source>
        <dbReference type="EMBL" id="MET7012840.1"/>
    </source>
</evidence>
<gene>
    <name evidence="7 9" type="primary">pgl</name>
    <name evidence="9" type="ORF">ABXR19_01480</name>
</gene>
<dbReference type="CDD" id="cd01400">
    <property type="entry name" value="6PGL"/>
    <property type="match status" value="1"/>
</dbReference>
<dbReference type="InterPro" id="IPR037171">
    <property type="entry name" value="NagB/RpiA_transferase-like"/>
</dbReference>
<dbReference type="GO" id="GO:0017057">
    <property type="term" value="F:6-phosphogluconolactonase activity"/>
    <property type="evidence" value="ECO:0007669"/>
    <property type="project" value="UniProtKB-EC"/>
</dbReference>
<proteinExistence type="inferred from homology"/>
<dbReference type="Pfam" id="PF01182">
    <property type="entry name" value="Glucosamine_iso"/>
    <property type="match status" value="1"/>
</dbReference>
<comment type="similarity">
    <text evidence="4 7">Belongs to the glucosamine/galactosamine-6-phosphate isomerase family. 6-phosphogluconolactonase subfamily.</text>
</comment>
<protein>
    <recommendedName>
        <fullName evidence="6 7">6-phosphogluconolactonase</fullName>
        <shortName evidence="7">6PGL</shortName>
        <ecNumber evidence="5 7">3.1.1.31</ecNumber>
    </recommendedName>
</protein>
<dbReference type="Proteomes" id="UP001549691">
    <property type="component" value="Unassembled WGS sequence"/>
</dbReference>
<evidence type="ECO:0000256" key="3">
    <source>
        <dbReference type="ARBA" id="ARBA00004961"/>
    </source>
</evidence>
<dbReference type="EC" id="3.1.1.31" evidence="5 7"/>
<dbReference type="InterPro" id="IPR006148">
    <property type="entry name" value="Glc/Gal-6P_isomerase"/>
</dbReference>
<dbReference type="InterPro" id="IPR039104">
    <property type="entry name" value="6PGL"/>
</dbReference>
<evidence type="ECO:0000313" key="10">
    <source>
        <dbReference type="Proteomes" id="UP001549691"/>
    </source>
</evidence>
<evidence type="ECO:0000256" key="2">
    <source>
        <dbReference type="ARBA" id="ARBA00002681"/>
    </source>
</evidence>
<evidence type="ECO:0000256" key="4">
    <source>
        <dbReference type="ARBA" id="ARBA00010662"/>
    </source>
</evidence>
<evidence type="ECO:0000256" key="7">
    <source>
        <dbReference type="RuleBase" id="RU365095"/>
    </source>
</evidence>
<dbReference type="SUPFAM" id="SSF100950">
    <property type="entry name" value="NagB/RpiA/CoA transferase-like"/>
    <property type="match status" value="1"/>
</dbReference>
<comment type="function">
    <text evidence="2 7">Hydrolysis of 6-phosphogluconolactone to 6-phosphogluconate.</text>
</comment>
<dbReference type="PANTHER" id="PTHR11054:SF0">
    <property type="entry name" value="6-PHOSPHOGLUCONOLACTONASE"/>
    <property type="match status" value="1"/>
</dbReference>
<organism evidence="9 10">
    <name type="scientific">Uliginosibacterium flavum</name>
    <dbReference type="NCBI Taxonomy" id="1396831"/>
    <lineage>
        <taxon>Bacteria</taxon>
        <taxon>Pseudomonadati</taxon>
        <taxon>Pseudomonadota</taxon>
        <taxon>Betaproteobacteria</taxon>
        <taxon>Rhodocyclales</taxon>
        <taxon>Zoogloeaceae</taxon>
        <taxon>Uliginosibacterium</taxon>
    </lineage>
</organism>
<evidence type="ECO:0000256" key="6">
    <source>
        <dbReference type="ARBA" id="ARBA00020337"/>
    </source>
</evidence>
<sequence>MNLKLHTFPHANALDQALSACVAASLRAGINAHQNATLVVSGGRTPAGFFRALSAMNLDWASVTITLADERCVDEDSPHSNARSVRAHLLQGNAAAATFLPLYQPKESIDAANARLARLPQFDAVVLGMGDDGHTASIFPDSPQRDAALLDSTGNPLLFAEGKAPITARLTLTAPRLLNTRSLILHITGDTKWPVLGQALLAPTPALPISHFLHAEGVKKHVFWTR</sequence>
<comment type="caution">
    <text evidence="9">The sequence shown here is derived from an EMBL/GenBank/DDBJ whole genome shotgun (WGS) entry which is preliminary data.</text>
</comment>
<reference evidence="9 10" key="1">
    <citation type="submission" date="2024-07" db="EMBL/GenBank/DDBJ databases">
        <title>Uliginosibacterium flavum JJ3220;KACC:17644.</title>
        <authorList>
            <person name="Kim M.K."/>
        </authorList>
    </citation>
    <scope>NUCLEOTIDE SEQUENCE [LARGE SCALE GENOMIC DNA]</scope>
    <source>
        <strain evidence="9 10">KACC:17644</strain>
    </source>
</reference>
<keyword evidence="7 9" id="KW-0378">Hydrolase</keyword>
<evidence type="ECO:0000256" key="5">
    <source>
        <dbReference type="ARBA" id="ARBA00013198"/>
    </source>
</evidence>
<evidence type="ECO:0000259" key="8">
    <source>
        <dbReference type="Pfam" id="PF01182"/>
    </source>
</evidence>
<comment type="catalytic activity">
    <reaction evidence="1 7">
        <text>6-phospho-D-glucono-1,5-lactone + H2O = 6-phospho-D-gluconate + H(+)</text>
        <dbReference type="Rhea" id="RHEA:12556"/>
        <dbReference type="ChEBI" id="CHEBI:15377"/>
        <dbReference type="ChEBI" id="CHEBI:15378"/>
        <dbReference type="ChEBI" id="CHEBI:57955"/>
        <dbReference type="ChEBI" id="CHEBI:58759"/>
        <dbReference type="EC" id="3.1.1.31"/>
    </reaction>
</comment>